<evidence type="ECO:0000256" key="6">
    <source>
        <dbReference type="RuleBase" id="RU003744"/>
    </source>
</evidence>
<dbReference type="SUPFAM" id="SSF53850">
    <property type="entry name" value="Periplasmic binding protein-like II"/>
    <property type="match status" value="1"/>
</dbReference>
<keyword evidence="3" id="KW-0813">Transport</keyword>
<dbReference type="NCBIfam" id="TIGR01096">
    <property type="entry name" value="3A0103s03R"/>
    <property type="match status" value="1"/>
</dbReference>
<dbReference type="Proteomes" id="UP000239181">
    <property type="component" value="Unassembled WGS sequence"/>
</dbReference>
<evidence type="ECO:0000256" key="5">
    <source>
        <dbReference type="ARBA" id="ARBA00022764"/>
    </source>
</evidence>
<keyword evidence="5" id="KW-0574">Periplasm</keyword>
<keyword evidence="10" id="KW-1185">Reference proteome</keyword>
<dbReference type="InterPro" id="IPR005768">
    <property type="entry name" value="Lys_Arg_Orn-bd"/>
</dbReference>
<comment type="subcellular location">
    <subcellularLocation>
        <location evidence="1">Periplasm</location>
    </subcellularLocation>
</comment>
<dbReference type="AlphaFoldDB" id="A0A2S9IBT7"/>
<evidence type="ECO:0000259" key="8">
    <source>
        <dbReference type="SMART" id="SM00062"/>
    </source>
</evidence>
<proteinExistence type="inferred from homology"/>
<comment type="similarity">
    <text evidence="2 6">Belongs to the bacterial solute-binding protein 3 family.</text>
</comment>
<dbReference type="SMART" id="SM00062">
    <property type="entry name" value="PBPb"/>
    <property type="match status" value="1"/>
</dbReference>
<dbReference type="EMBL" id="PDET01000007">
    <property type="protein sequence ID" value="PRD15248.1"/>
    <property type="molecule type" value="Genomic_DNA"/>
</dbReference>
<evidence type="ECO:0000313" key="9">
    <source>
        <dbReference type="EMBL" id="PRD15248.1"/>
    </source>
</evidence>
<feature type="domain" description="Solute-binding protein family 3/N-terminal" evidence="8">
    <location>
        <begin position="28"/>
        <end position="257"/>
    </location>
</feature>
<protein>
    <submittedName>
        <fullName evidence="9">ABC transporter substrate-binding protein</fullName>
    </submittedName>
</protein>
<comment type="caution">
    <text evidence="9">The sequence shown here is derived from an EMBL/GenBank/DDBJ whole genome shotgun (WGS) entry which is preliminary data.</text>
</comment>
<keyword evidence="4 7" id="KW-0732">Signal</keyword>
<accession>A0A2S9IBT7</accession>
<evidence type="ECO:0000256" key="1">
    <source>
        <dbReference type="ARBA" id="ARBA00004418"/>
    </source>
</evidence>
<dbReference type="OrthoDB" id="9768183at2"/>
<organism evidence="9 10">
    <name type="scientific">Pantoea coffeiphila</name>
    <dbReference type="NCBI Taxonomy" id="1465635"/>
    <lineage>
        <taxon>Bacteria</taxon>
        <taxon>Pseudomonadati</taxon>
        <taxon>Pseudomonadota</taxon>
        <taxon>Gammaproteobacteria</taxon>
        <taxon>Enterobacterales</taxon>
        <taxon>Erwiniaceae</taxon>
        <taxon>Pantoea</taxon>
    </lineage>
</organism>
<feature type="chain" id="PRO_5015691925" evidence="7">
    <location>
        <begin position="26"/>
        <end position="261"/>
    </location>
</feature>
<dbReference type="InterPro" id="IPR001638">
    <property type="entry name" value="Solute-binding_3/MltF_N"/>
</dbReference>
<evidence type="ECO:0000256" key="3">
    <source>
        <dbReference type="ARBA" id="ARBA00022448"/>
    </source>
</evidence>
<reference evidence="9 10" key="1">
    <citation type="submission" date="2017-10" db="EMBL/GenBank/DDBJ databases">
        <title>Draft genome of two endophytic bacteria isolated from 'guarana' Paullinia cupana (Mart.) Ducke.</title>
        <authorList>
            <person name="Siqueira K.A."/>
            <person name="Liotti R.G."/>
            <person name="Mendes T.A."/>
            <person name="Soares M.A."/>
        </authorList>
    </citation>
    <scope>NUCLEOTIDE SEQUENCE [LARGE SCALE GENOMIC DNA]</scope>
    <source>
        <strain evidence="9 10">342</strain>
    </source>
</reference>
<dbReference type="CDD" id="cd13703">
    <property type="entry name" value="PBP2_HisJ_LAO"/>
    <property type="match status" value="1"/>
</dbReference>
<dbReference type="Pfam" id="PF00497">
    <property type="entry name" value="SBP_bac_3"/>
    <property type="match status" value="1"/>
</dbReference>
<dbReference type="InterPro" id="IPR018313">
    <property type="entry name" value="SBP_3_CS"/>
</dbReference>
<evidence type="ECO:0000256" key="2">
    <source>
        <dbReference type="ARBA" id="ARBA00010333"/>
    </source>
</evidence>
<name>A0A2S9IBT7_9GAMM</name>
<dbReference type="PANTHER" id="PTHR35936:SF13">
    <property type="entry name" value="HISTIDINE-BINDING PERIPLASMIC PROTEIN"/>
    <property type="match status" value="1"/>
</dbReference>
<feature type="signal peptide" evidence="7">
    <location>
        <begin position="1"/>
        <end position="25"/>
    </location>
</feature>
<evidence type="ECO:0000313" key="10">
    <source>
        <dbReference type="Proteomes" id="UP000239181"/>
    </source>
</evidence>
<gene>
    <name evidence="9" type="ORF">CQW29_12350</name>
</gene>
<evidence type="ECO:0000256" key="7">
    <source>
        <dbReference type="SAM" id="SignalP"/>
    </source>
</evidence>
<dbReference type="GO" id="GO:0030288">
    <property type="term" value="C:outer membrane-bounded periplasmic space"/>
    <property type="evidence" value="ECO:0007669"/>
    <property type="project" value="InterPro"/>
</dbReference>
<dbReference type="Gene3D" id="3.40.190.10">
    <property type="entry name" value="Periplasmic binding protein-like II"/>
    <property type="match status" value="2"/>
</dbReference>
<dbReference type="PROSITE" id="PS01039">
    <property type="entry name" value="SBP_BACTERIAL_3"/>
    <property type="match status" value="1"/>
</dbReference>
<evidence type="ECO:0000256" key="4">
    <source>
        <dbReference type="ARBA" id="ARBA00022729"/>
    </source>
</evidence>
<dbReference type="PANTHER" id="PTHR35936">
    <property type="entry name" value="MEMBRANE-BOUND LYTIC MUREIN TRANSGLYCOSYLASE F"/>
    <property type="match status" value="1"/>
</dbReference>
<sequence length="261" mass="28414">MRIKTTIAVLAAALALSASLHSATAADQIRFGIDPTFPPFESKNASGQLVGFDIDLGNAICAEMKVECTWVQNSFDGLIPALQAKKFDAILSSLSITEERKKAIAFSKKLFNTPAFLIAAKNSSLHPTAESLKGKRIGVQQGSVFETYANQYWRSAGVEVITYPDAESVYADLINGRLDGTLDDAVVITEALLNKPQGQSFTLIQPQVKDNTIFGPGTGIGLRLKDQVLLARFNQAIDTIRANGTYDRLAKKYFNFNIYGE</sequence>